<proteinExistence type="predicted"/>
<reference evidence="2 3" key="1">
    <citation type="journal article" date="2016" name="Nat. Commun.">
        <title>Thousands of microbial genomes shed light on interconnected biogeochemical processes in an aquifer system.</title>
        <authorList>
            <person name="Anantharaman K."/>
            <person name="Brown C.T."/>
            <person name="Hug L.A."/>
            <person name="Sharon I."/>
            <person name="Castelle C.J."/>
            <person name="Probst A.J."/>
            <person name="Thomas B.C."/>
            <person name="Singh A."/>
            <person name="Wilkins M.J."/>
            <person name="Karaoz U."/>
            <person name="Brodie E.L."/>
            <person name="Williams K.H."/>
            <person name="Hubbard S.S."/>
            <person name="Banfield J.F."/>
        </authorList>
    </citation>
    <scope>NUCLEOTIDE SEQUENCE [LARGE SCALE GENOMIC DNA]</scope>
</reference>
<organism evidence="2 3">
    <name type="scientific">Candidatus Collierbacteria bacterium RIFOXYB1_FULL_49_13</name>
    <dbReference type="NCBI Taxonomy" id="1817728"/>
    <lineage>
        <taxon>Bacteria</taxon>
        <taxon>Candidatus Collieribacteriota</taxon>
    </lineage>
</organism>
<gene>
    <name evidence="2" type="ORF">A2368_04575</name>
</gene>
<accession>A0A1F5FF13</accession>
<keyword evidence="1" id="KW-0812">Transmembrane</keyword>
<dbReference type="Proteomes" id="UP000176682">
    <property type="component" value="Unassembled WGS sequence"/>
</dbReference>
<feature type="transmembrane region" description="Helical" evidence="1">
    <location>
        <begin position="69"/>
        <end position="89"/>
    </location>
</feature>
<dbReference type="EMBL" id="MFAM01000055">
    <property type="protein sequence ID" value="OGD78210.1"/>
    <property type="molecule type" value="Genomic_DNA"/>
</dbReference>
<name>A0A1F5FF13_9BACT</name>
<evidence type="ECO:0000313" key="3">
    <source>
        <dbReference type="Proteomes" id="UP000176682"/>
    </source>
</evidence>
<comment type="caution">
    <text evidence="2">The sequence shown here is derived from an EMBL/GenBank/DDBJ whole genome shotgun (WGS) entry which is preliminary data.</text>
</comment>
<sequence>MFLKFRQIYALVLWLAGLLCMLIAMFGEASESTSPALLQVRVPALVILGVVVGPIFIVQAWFKEKVIQWLLLVGTIAGSLYVVISFVYSSELIAYDYAGMTLRLHYYYALVTATLAADLYLSRYRHWLYNSHSPYEKSKRMDRKRKEAWVYPDENQYFPIPLPPGPEDFE</sequence>
<dbReference type="AlphaFoldDB" id="A0A1F5FF13"/>
<evidence type="ECO:0000256" key="1">
    <source>
        <dbReference type="SAM" id="Phobius"/>
    </source>
</evidence>
<keyword evidence="1" id="KW-1133">Transmembrane helix</keyword>
<keyword evidence="1" id="KW-0472">Membrane</keyword>
<feature type="transmembrane region" description="Helical" evidence="1">
    <location>
        <begin position="45"/>
        <end position="62"/>
    </location>
</feature>
<protein>
    <submittedName>
        <fullName evidence="2">Uncharacterized protein</fullName>
    </submittedName>
</protein>
<feature type="transmembrane region" description="Helical" evidence="1">
    <location>
        <begin position="104"/>
        <end position="121"/>
    </location>
</feature>
<evidence type="ECO:0000313" key="2">
    <source>
        <dbReference type="EMBL" id="OGD78210.1"/>
    </source>
</evidence>